<dbReference type="GeneID" id="24806016"/>
<dbReference type="AlphaFoldDB" id="A0A0E3WSL2"/>
<dbReference type="PANTHER" id="PTHR48090">
    <property type="entry name" value="UNDECAPRENYL-PHOSPHATE 4-DEOXY-4-FORMAMIDO-L-ARABINOSE TRANSFERASE-RELATED"/>
    <property type="match status" value="1"/>
</dbReference>
<sequence>MTLTIAAMPAYNESHVIAEVILGCKKYVDRVIVVDDGSSDNTAEIAESLGGYVVRHEVNKGYGAALKSCFKLAREFHADEMVIIDSDGQHNPDEIPQLLEPLKHGADLVIGSRFINGNGKNVPTYRKIGMKILDISTYFAGGILVTDSQSGFRAYGKKAIENIWLKGDDMSAGSEILLYTKDHNLKFVEVEIHCRYDLEQCSSQNPFVHGLNVMLQILKDMELRRPLYCFTVPGMVSVIAGLFIGMKYLQDFYSGGGLGFGPTLLLILMMLVGIFMVFTGIILHAISMMISQIVSNQKEIESLDNGF</sequence>
<feature type="transmembrane region" description="Helical" evidence="1">
    <location>
        <begin position="227"/>
        <end position="244"/>
    </location>
</feature>
<feature type="transmembrane region" description="Helical" evidence="1">
    <location>
        <begin position="264"/>
        <end position="286"/>
    </location>
</feature>
<dbReference type="Proteomes" id="UP000033072">
    <property type="component" value="Chromosome"/>
</dbReference>
<dbReference type="STRING" id="1434111.MSLAZ_1279"/>
<keyword evidence="3" id="KW-0808">Transferase</keyword>
<keyword evidence="4" id="KW-1185">Reference proteome</keyword>
<dbReference type="OrthoDB" id="11098at2157"/>
<gene>
    <name evidence="3" type="ORF">MSLAZ_1279</name>
</gene>
<evidence type="ECO:0000256" key="1">
    <source>
        <dbReference type="SAM" id="Phobius"/>
    </source>
</evidence>
<dbReference type="HOGENOM" id="CLU_033536_7_2_2"/>
<dbReference type="RefSeq" id="WP_048125497.1">
    <property type="nucleotide sequence ID" value="NZ_CP009515.1"/>
</dbReference>
<dbReference type="CDD" id="cd04179">
    <property type="entry name" value="DPM_DPG-synthase_like"/>
    <property type="match status" value="1"/>
</dbReference>
<evidence type="ECO:0000259" key="2">
    <source>
        <dbReference type="Pfam" id="PF00535"/>
    </source>
</evidence>
<keyword evidence="1" id="KW-1133">Transmembrane helix</keyword>
<keyword evidence="3" id="KW-0328">Glycosyltransferase</keyword>
<evidence type="ECO:0000313" key="3">
    <source>
        <dbReference type="EMBL" id="AKB74540.1"/>
    </source>
</evidence>
<evidence type="ECO:0000313" key="4">
    <source>
        <dbReference type="Proteomes" id="UP000033072"/>
    </source>
</evidence>
<dbReference type="Gene3D" id="3.90.550.10">
    <property type="entry name" value="Spore Coat Polysaccharide Biosynthesis Protein SpsA, Chain A"/>
    <property type="match status" value="1"/>
</dbReference>
<accession>A0A0E3WSL2</accession>
<dbReference type="EMBL" id="CP009515">
    <property type="protein sequence ID" value="AKB74540.1"/>
    <property type="molecule type" value="Genomic_DNA"/>
</dbReference>
<dbReference type="GO" id="GO:0016757">
    <property type="term" value="F:glycosyltransferase activity"/>
    <property type="evidence" value="ECO:0007669"/>
    <property type="project" value="UniProtKB-KW"/>
</dbReference>
<proteinExistence type="predicted"/>
<dbReference type="KEGG" id="mls:MSLAZ_1279"/>
<keyword evidence="1" id="KW-0472">Membrane</keyword>
<feature type="domain" description="Glycosyltransferase 2-like" evidence="2">
    <location>
        <begin position="8"/>
        <end position="164"/>
    </location>
</feature>
<dbReference type="InterPro" id="IPR050256">
    <property type="entry name" value="Glycosyltransferase_2"/>
</dbReference>
<protein>
    <submittedName>
        <fullName evidence="3">Dolichol-phosphate mannosyltransferase</fullName>
    </submittedName>
</protein>
<dbReference type="PANTHER" id="PTHR48090:SF7">
    <property type="entry name" value="RFBJ PROTEIN"/>
    <property type="match status" value="1"/>
</dbReference>
<dbReference type="SUPFAM" id="SSF53448">
    <property type="entry name" value="Nucleotide-diphospho-sugar transferases"/>
    <property type="match status" value="1"/>
</dbReference>
<organism evidence="3 4">
    <name type="scientific">Methanosarcina lacustris Z-7289</name>
    <dbReference type="NCBI Taxonomy" id="1434111"/>
    <lineage>
        <taxon>Archaea</taxon>
        <taxon>Methanobacteriati</taxon>
        <taxon>Methanobacteriota</taxon>
        <taxon>Stenosarchaea group</taxon>
        <taxon>Methanomicrobia</taxon>
        <taxon>Methanosarcinales</taxon>
        <taxon>Methanosarcinaceae</taxon>
        <taxon>Methanosarcina</taxon>
    </lineage>
</organism>
<dbReference type="PATRIC" id="fig|1434111.4.peg.1667"/>
<name>A0A0E3WSL2_9EURY</name>
<dbReference type="InterPro" id="IPR001173">
    <property type="entry name" value="Glyco_trans_2-like"/>
</dbReference>
<reference evidence="3 4" key="1">
    <citation type="submission" date="2014-07" db="EMBL/GenBank/DDBJ databases">
        <title>Methanogenic archaea and the global carbon cycle.</title>
        <authorList>
            <person name="Henriksen J.R."/>
            <person name="Luke J."/>
            <person name="Reinhart S."/>
            <person name="Benedict M.N."/>
            <person name="Youngblut N.D."/>
            <person name="Metcalf M.E."/>
            <person name="Whitaker R.J."/>
            <person name="Metcalf W.W."/>
        </authorList>
    </citation>
    <scope>NUCLEOTIDE SEQUENCE [LARGE SCALE GENOMIC DNA]</scope>
    <source>
        <strain evidence="3 4">Z-7289</strain>
    </source>
</reference>
<keyword evidence="1" id="KW-0812">Transmembrane</keyword>
<dbReference type="Pfam" id="PF00535">
    <property type="entry name" value="Glycos_transf_2"/>
    <property type="match status" value="1"/>
</dbReference>
<dbReference type="InterPro" id="IPR029044">
    <property type="entry name" value="Nucleotide-diphossugar_trans"/>
</dbReference>